<name>A0A949TYE7_9CLOT</name>
<dbReference type="RefSeq" id="WP_218321956.1">
    <property type="nucleotide sequence ID" value="NZ_JAEEGC010000101.1"/>
</dbReference>
<evidence type="ECO:0000313" key="1">
    <source>
        <dbReference type="EMBL" id="MBV7274898.1"/>
    </source>
</evidence>
<sequence>MIMLDETVEIVKNLMATGYSDVEICSKLSLNWEEFWDIVEHISYIDLN</sequence>
<comment type="caution">
    <text evidence="1">The sequence shown here is derived from an EMBL/GenBank/DDBJ whole genome shotgun (WGS) entry which is preliminary data.</text>
</comment>
<keyword evidence="2" id="KW-1185">Reference proteome</keyword>
<proteinExistence type="predicted"/>
<dbReference type="AlphaFoldDB" id="A0A949TYE7"/>
<protein>
    <submittedName>
        <fullName evidence="1">Uncharacterized protein</fullName>
    </submittedName>
</protein>
<reference evidence="1" key="1">
    <citation type="submission" date="2020-12" db="EMBL/GenBank/DDBJ databases">
        <title>Clostridium thailandense sp. nov., a novel acetogenic bacterium isolated from peat land soil in Thailand.</title>
        <authorList>
            <person name="Chaikitkaew S."/>
            <person name="Birkeland N.K."/>
        </authorList>
    </citation>
    <scope>NUCLEOTIDE SEQUENCE</scope>
    <source>
        <strain evidence="1">PL3</strain>
    </source>
</reference>
<evidence type="ECO:0000313" key="2">
    <source>
        <dbReference type="Proteomes" id="UP000694308"/>
    </source>
</evidence>
<dbReference type="EMBL" id="JAEEGC010000101">
    <property type="protein sequence ID" value="MBV7274898.1"/>
    <property type="molecule type" value="Genomic_DNA"/>
</dbReference>
<organism evidence="1 2">
    <name type="scientific">Clostridium thailandense</name>
    <dbReference type="NCBI Taxonomy" id="2794346"/>
    <lineage>
        <taxon>Bacteria</taxon>
        <taxon>Bacillati</taxon>
        <taxon>Bacillota</taxon>
        <taxon>Clostridia</taxon>
        <taxon>Eubacteriales</taxon>
        <taxon>Clostridiaceae</taxon>
        <taxon>Clostridium</taxon>
    </lineage>
</organism>
<gene>
    <name evidence="1" type="ORF">I6U48_18535</name>
</gene>
<dbReference type="Proteomes" id="UP000694308">
    <property type="component" value="Unassembled WGS sequence"/>
</dbReference>
<accession>A0A949TYE7</accession>